<dbReference type="PANTHER" id="PTHR23268">
    <property type="entry name" value="T-CELL RECEPTOR BETA CHAIN"/>
    <property type="match status" value="1"/>
</dbReference>
<dbReference type="SUPFAM" id="SSF48726">
    <property type="entry name" value="Immunoglobulin"/>
    <property type="match status" value="1"/>
</dbReference>
<evidence type="ECO:0000313" key="3">
    <source>
        <dbReference type="Proteomes" id="UP000028760"/>
    </source>
</evidence>
<dbReference type="PANTHER" id="PTHR23268:SF28">
    <property type="entry name" value="T CELL RECEPTOR BETA VARIABLE 19"/>
    <property type="match status" value="1"/>
</dbReference>
<evidence type="ECO:0000313" key="2">
    <source>
        <dbReference type="Ensembl" id="ENSPFOP00000024958.1"/>
    </source>
</evidence>
<evidence type="ECO:0008006" key="4">
    <source>
        <dbReference type="Google" id="ProtNLM"/>
    </source>
</evidence>
<dbReference type="InterPro" id="IPR036179">
    <property type="entry name" value="Ig-like_dom_sf"/>
</dbReference>
<dbReference type="GeneTree" id="ENSGT00940000166007"/>
<sequence>MKPSVVFITIACWIEGVYLSKEKQVSQFPADVLVRPNNKVNLTFTHTIKSYDTILWYQRSPGDTSLKLIGYVYYTSVTMESEFKSHFQVTGDGEKMAQLHILNPRNPEDSG</sequence>
<dbReference type="GO" id="GO:0007166">
    <property type="term" value="P:cell surface receptor signaling pathway"/>
    <property type="evidence" value="ECO:0007669"/>
    <property type="project" value="TreeGrafter"/>
</dbReference>
<dbReference type="STRING" id="48698.ENSPFOP00000024958"/>
<accession>A0A096M0L7</accession>
<dbReference type="Gene3D" id="2.60.40.10">
    <property type="entry name" value="Immunoglobulins"/>
    <property type="match status" value="1"/>
</dbReference>
<proteinExistence type="predicted"/>
<reference evidence="3" key="1">
    <citation type="submission" date="2013-10" db="EMBL/GenBank/DDBJ databases">
        <authorList>
            <person name="Schartl M."/>
            <person name="Warren W."/>
        </authorList>
    </citation>
    <scope>NUCLEOTIDE SEQUENCE [LARGE SCALE GENOMIC DNA]</scope>
    <source>
        <strain evidence="3">female</strain>
    </source>
</reference>
<dbReference type="Proteomes" id="UP000028760">
    <property type="component" value="Unassembled WGS sequence"/>
</dbReference>
<reference evidence="2" key="2">
    <citation type="submission" date="2025-08" db="UniProtKB">
        <authorList>
            <consortium name="Ensembl"/>
        </authorList>
    </citation>
    <scope>IDENTIFICATION</scope>
</reference>
<evidence type="ECO:0000256" key="1">
    <source>
        <dbReference type="ARBA" id="ARBA00022859"/>
    </source>
</evidence>
<dbReference type="InterPro" id="IPR013783">
    <property type="entry name" value="Ig-like_fold"/>
</dbReference>
<dbReference type="GO" id="GO:0002376">
    <property type="term" value="P:immune system process"/>
    <property type="evidence" value="ECO:0007669"/>
    <property type="project" value="UniProtKB-KW"/>
</dbReference>
<reference evidence="2" key="3">
    <citation type="submission" date="2025-09" db="UniProtKB">
        <authorList>
            <consortium name="Ensembl"/>
        </authorList>
    </citation>
    <scope>IDENTIFICATION</scope>
</reference>
<keyword evidence="3" id="KW-1185">Reference proteome</keyword>
<keyword evidence="1" id="KW-0391">Immunity</keyword>
<name>A0A096M0L7_POEFO</name>
<dbReference type="EMBL" id="AYCK01013016">
    <property type="status" value="NOT_ANNOTATED_CDS"/>
    <property type="molecule type" value="Genomic_DNA"/>
</dbReference>
<protein>
    <recommendedName>
        <fullName evidence="4">Immunoglobulin V-set domain-containing protein</fullName>
    </recommendedName>
</protein>
<dbReference type="InterPro" id="IPR050413">
    <property type="entry name" value="TCR_beta_variable"/>
</dbReference>
<dbReference type="GO" id="GO:0005886">
    <property type="term" value="C:plasma membrane"/>
    <property type="evidence" value="ECO:0007669"/>
    <property type="project" value="TreeGrafter"/>
</dbReference>
<dbReference type="OMA" id="ITIACWI"/>
<dbReference type="Ensembl" id="ENSPFOT00000027970.1">
    <property type="protein sequence ID" value="ENSPFOP00000024958.1"/>
    <property type="gene ID" value="ENSPFOG00000022009.1"/>
</dbReference>
<dbReference type="AlphaFoldDB" id="A0A096M0L7"/>
<organism evidence="2 3">
    <name type="scientific">Poecilia formosa</name>
    <name type="common">Amazon molly</name>
    <name type="synonym">Limia formosa</name>
    <dbReference type="NCBI Taxonomy" id="48698"/>
    <lineage>
        <taxon>Eukaryota</taxon>
        <taxon>Metazoa</taxon>
        <taxon>Chordata</taxon>
        <taxon>Craniata</taxon>
        <taxon>Vertebrata</taxon>
        <taxon>Euteleostomi</taxon>
        <taxon>Actinopterygii</taxon>
        <taxon>Neopterygii</taxon>
        <taxon>Teleostei</taxon>
        <taxon>Neoteleostei</taxon>
        <taxon>Acanthomorphata</taxon>
        <taxon>Ovalentaria</taxon>
        <taxon>Atherinomorphae</taxon>
        <taxon>Cyprinodontiformes</taxon>
        <taxon>Poeciliidae</taxon>
        <taxon>Poeciliinae</taxon>
        <taxon>Poecilia</taxon>
    </lineage>
</organism>